<evidence type="ECO:0000313" key="2">
    <source>
        <dbReference type="Proteomes" id="UP000268684"/>
    </source>
</evidence>
<organism evidence="1 2">
    <name type="scientific">Burkholderia stabilis</name>
    <dbReference type="NCBI Taxonomy" id="95485"/>
    <lineage>
        <taxon>Bacteria</taxon>
        <taxon>Pseudomonadati</taxon>
        <taxon>Pseudomonadota</taxon>
        <taxon>Betaproteobacteria</taxon>
        <taxon>Burkholderiales</taxon>
        <taxon>Burkholderiaceae</taxon>
        <taxon>Burkholderia</taxon>
        <taxon>Burkholderia cepacia complex</taxon>
    </lineage>
</organism>
<gene>
    <name evidence="1" type="ORF">BSTAB16_1248</name>
</gene>
<dbReference type="EMBL" id="LR025742">
    <property type="protein sequence ID" value="VBB11129.1"/>
    <property type="molecule type" value="Genomic_DNA"/>
</dbReference>
<dbReference type="Proteomes" id="UP000268684">
    <property type="component" value="Chromosome I"/>
</dbReference>
<dbReference type="AlphaFoldDB" id="A0AAJ5T386"/>
<sequence>MPQCCTAPSLSAGLQGRAAVSWIAACAAGTPSAMLQLHRGNRSATG</sequence>
<reference evidence="1 2" key="1">
    <citation type="submission" date="2017-11" db="EMBL/GenBank/DDBJ databases">
        <authorList>
            <person name="Seth-Smith MB H."/>
        </authorList>
    </citation>
    <scope>NUCLEOTIDE SEQUENCE [LARGE SCALE GENOMIC DNA]</scope>
    <source>
        <strain evidence="1">E</strain>
    </source>
</reference>
<name>A0AAJ5T386_9BURK</name>
<accession>A0AAJ5T386</accession>
<keyword evidence="2" id="KW-1185">Reference proteome</keyword>
<evidence type="ECO:0000313" key="1">
    <source>
        <dbReference type="EMBL" id="VBB11129.1"/>
    </source>
</evidence>
<proteinExistence type="predicted"/>
<protein>
    <submittedName>
        <fullName evidence="1">Uncharacterized protein</fullName>
    </submittedName>
</protein>